<dbReference type="OrthoDB" id="6270329at2759"/>
<proteinExistence type="predicted"/>
<evidence type="ECO:0000256" key="2">
    <source>
        <dbReference type="ARBA" id="ARBA00023015"/>
    </source>
</evidence>
<feature type="region of interest" description="Disordered" evidence="7">
    <location>
        <begin position="98"/>
        <end position="268"/>
    </location>
</feature>
<dbReference type="OMA" id="IIHALEC"/>
<evidence type="ECO:0000256" key="4">
    <source>
        <dbReference type="ARBA" id="ARBA00023125"/>
    </source>
</evidence>
<dbReference type="Proteomes" id="UP000008141">
    <property type="component" value="Unassembled WGS sequence"/>
</dbReference>
<feature type="region of interest" description="Disordered" evidence="7">
    <location>
        <begin position="419"/>
        <end position="442"/>
    </location>
</feature>
<reference evidence="9 10" key="1">
    <citation type="journal article" date="2010" name="Plant Cell">
        <title>The Chlorella variabilis NC64A genome reveals adaptation to photosymbiosis, coevolution with viruses, and cryptic sex.</title>
        <authorList>
            <person name="Blanc G."/>
            <person name="Duncan G."/>
            <person name="Agarkova I."/>
            <person name="Borodovsky M."/>
            <person name="Gurnon J."/>
            <person name="Kuo A."/>
            <person name="Lindquist E."/>
            <person name="Lucas S."/>
            <person name="Pangilinan J."/>
            <person name="Polle J."/>
            <person name="Salamov A."/>
            <person name="Terry A."/>
            <person name="Yamada T."/>
            <person name="Dunigan D.D."/>
            <person name="Grigoriev I.V."/>
            <person name="Claverie J.M."/>
            <person name="Van Etten J.L."/>
        </authorList>
    </citation>
    <scope>NUCLEOTIDE SEQUENCE [LARGE SCALE GENOMIC DNA]</scope>
    <source>
        <strain evidence="9 10">NC64A</strain>
    </source>
</reference>
<dbReference type="RefSeq" id="XP_005845304.1">
    <property type="nucleotide sequence ID" value="XM_005845242.1"/>
</dbReference>
<dbReference type="Pfam" id="PF02042">
    <property type="entry name" value="RWP-RK"/>
    <property type="match status" value="1"/>
</dbReference>
<keyword evidence="6" id="KW-0539">Nucleus</keyword>
<evidence type="ECO:0000313" key="10">
    <source>
        <dbReference type="Proteomes" id="UP000008141"/>
    </source>
</evidence>
<accession>E1ZLV2</accession>
<gene>
    <name evidence="9" type="ORF">CHLNCDRAFT_53892</name>
</gene>
<dbReference type="EMBL" id="GL433852">
    <property type="protein sequence ID" value="EFN53202.1"/>
    <property type="molecule type" value="Genomic_DNA"/>
</dbReference>
<sequence>MKRDGMPAPQQSRKKTKAGVYTSDVTWEALASVFHLPCAQACLALGVGLTIFKRICRKHGLHQWPYRSLKKQRTMSRDGKLEGADILRIVTACRYPNVGSQQQQARQQSSPPLPLPELAPQPLQPSPLQRTEQHHHQEQQAAHASNPDVDSSGSSGSKVHRQQEEAGGNLEDICSVDSRQRKRRGSPLQQQVRRPPSPPQAQQPDMQGTRGAAGDSSHTRQQGLGGDRPASRLDVPLPSEAAAEADAGPEQDAQQQPPQQQPASTQTLPTMLPGLSLLLGPQLPTLQAVTAALSGAQHQSPGAEQAPAASQLQQTAEMLNQLADFLDAQARAAAGAALAGHRQGQAAAAPSADLLISSLLNNAGWASGSLSLPLFGTGGSSSGSSNLSADSSVASAMASHLQLHALLEGLLAVSGKLFTPSDPGLPPPIRRELQPTGARQQK</sequence>
<evidence type="ECO:0000256" key="5">
    <source>
        <dbReference type="ARBA" id="ARBA00023163"/>
    </source>
</evidence>
<keyword evidence="2" id="KW-0805">Transcription regulation</keyword>
<keyword evidence="3" id="KW-0175">Coiled coil</keyword>
<protein>
    <recommendedName>
        <fullName evidence="8">RWP-RK domain-containing protein</fullName>
    </recommendedName>
</protein>
<dbReference type="PANTHER" id="PTHR46373">
    <property type="entry name" value="PROTEIN RKD4"/>
    <property type="match status" value="1"/>
</dbReference>
<feature type="compositionally biased region" description="Low complexity" evidence="7">
    <location>
        <begin position="236"/>
        <end position="268"/>
    </location>
</feature>
<dbReference type="PROSITE" id="PS51519">
    <property type="entry name" value="RWP_RK"/>
    <property type="match status" value="1"/>
</dbReference>
<keyword evidence="10" id="KW-1185">Reference proteome</keyword>
<organism evidence="10">
    <name type="scientific">Chlorella variabilis</name>
    <name type="common">Green alga</name>
    <dbReference type="NCBI Taxonomy" id="554065"/>
    <lineage>
        <taxon>Eukaryota</taxon>
        <taxon>Viridiplantae</taxon>
        <taxon>Chlorophyta</taxon>
        <taxon>core chlorophytes</taxon>
        <taxon>Trebouxiophyceae</taxon>
        <taxon>Chlorellales</taxon>
        <taxon>Chlorellaceae</taxon>
        <taxon>Chlorella clade</taxon>
        <taxon>Chlorella</taxon>
    </lineage>
</organism>
<evidence type="ECO:0000313" key="9">
    <source>
        <dbReference type="EMBL" id="EFN53202.1"/>
    </source>
</evidence>
<dbReference type="GO" id="GO:0003677">
    <property type="term" value="F:DNA binding"/>
    <property type="evidence" value="ECO:0007669"/>
    <property type="project" value="UniProtKB-KW"/>
</dbReference>
<evidence type="ECO:0000256" key="7">
    <source>
        <dbReference type="SAM" id="MobiDB-lite"/>
    </source>
</evidence>
<dbReference type="STRING" id="554065.E1ZLV2"/>
<comment type="function">
    <text evidence="1">Putative transcription factor.</text>
</comment>
<evidence type="ECO:0000256" key="3">
    <source>
        <dbReference type="ARBA" id="ARBA00023054"/>
    </source>
</evidence>
<evidence type="ECO:0000256" key="6">
    <source>
        <dbReference type="ARBA" id="ARBA00023242"/>
    </source>
</evidence>
<feature type="domain" description="RWP-RK" evidence="8">
    <location>
        <begin position="6"/>
        <end position="92"/>
    </location>
</feature>
<feature type="compositionally biased region" description="Low complexity" evidence="7">
    <location>
        <begin position="100"/>
        <end position="110"/>
    </location>
</feature>
<evidence type="ECO:0000259" key="8">
    <source>
        <dbReference type="PROSITE" id="PS51519"/>
    </source>
</evidence>
<dbReference type="KEGG" id="cvr:CHLNCDRAFT_53892"/>
<keyword evidence="5" id="KW-0804">Transcription</keyword>
<dbReference type="GO" id="GO:0003700">
    <property type="term" value="F:DNA-binding transcription factor activity"/>
    <property type="evidence" value="ECO:0007669"/>
    <property type="project" value="InterPro"/>
</dbReference>
<dbReference type="InterPro" id="IPR044607">
    <property type="entry name" value="RKD-like"/>
</dbReference>
<dbReference type="GeneID" id="17352669"/>
<feature type="compositionally biased region" description="Pro residues" evidence="7">
    <location>
        <begin position="111"/>
        <end position="125"/>
    </location>
</feature>
<keyword evidence="4" id="KW-0238">DNA-binding</keyword>
<dbReference type="InterPro" id="IPR003035">
    <property type="entry name" value="RWP-RK_dom"/>
</dbReference>
<name>E1ZLV2_CHLVA</name>
<dbReference type="PANTHER" id="PTHR46373:SF2">
    <property type="entry name" value="RWP-RK DOMAIN-CONTAINING PROTEIN"/>
    <property type="match status" value="1"/>
</dbReference>
<dbReference type="InParanoid" id="E1ZLV2"/>
<evidence type="ECO:0000256" key="1">
    <source>
        <dbReference type="ARBA" id="ARBA00004049"/>
    </source>
</evidence>
<dbReference type="AlphaFoldDB" id="E1ZLV2"/>